<evidence type="ECO:0000313" key="3">
    <source>
        <dbReference type="EMBL" id="KAL0409289.1"/>
    </source>
</evidence>
<dbReference type="AlphaFoldDB" id="A0AAW2TXL3"/>
<name>A0AAW2TXL3_SESRA</name>
<dbReference type="PANTHER" id="PTHR16166:SF137">
    <property type="entry name" value="PLECKSTRIN HOMOLOGY (PH) DOMAIN-CONTAINING PROTEIN"/>
    <property type="match status" value="1"/>
</dbReference>
<dbReference type="InterPro" id="IPR056748">
    <property type="entry name" value="VPS13-like_C"/>
</dbReference>
<accession>A0AAW2TXL3</accession>
<evidence type="ECO:0000259" key="2">
    <source>
        <dbReference type="Pfam" id="PF25037"/>
    </source>
</evidence>
<dbReference type="PANTHER" id="PTHR16166">
    <property type="entry name" value="VACUOLAR PROTEIN SORTING-ASSOCIATED PROTEIN VPS13"/>
    <property type="match status" value="1"/>
</dbReference>
<dbReference type="InterPro" id="IPR026847">
    <property type="entry name" value="VPS13"/>
</dbReference>
<dbReference type="EMBL" id="JACGWJ010000007">
    <property type="protein sequence ID" value="KAL0409289.1"/>
    <property type="molecule type" value="Genomic_DNA"/>
</dbReference>
<feature type="compositionally biased region" description="Polar residues" evidence="1">
    <location>
        <begin position="496"/>
        <end position="506"/>
    </location>
</feature>
<dbReference type="GO" id="GO:0006623">
    <property type="term" value="P:protein targeting to vacuole"/>
    <property type="evidence" value="ECO:0007669"/>
    <property type="project" value="TreeGrafter"/>
</dbReference>
<comment type="caution">
    <text evidence="3">The sequence shown here is derived from an EMBL/GenBank/DDBJ whole genome shotgun (WGS) entry which is preliminary data.</text>
</comment>
<feature type="region of interest" description="Disordered" evidence="1">
    <location>
        <begin position="487"/>
        <end position="506"/>
    </location>
</feature>
<dbReference type="InterPro" id="IPR009291">
    <property type="entry name" value="Vps62"/>
</dbReference>
<reference evidence="3" key="1">
    <citation type="submission" date="2020-06" db="EMBL/GenBank/DDBJ databases">
        <authorList>
            <person name="Li T."/>
            <person name="Hu X."/>
            <person name="Zhang T."/>
            <person name="Song X."/>
            <person name="Zhang H."/>
            <person name="Dai N."/>
            <person name="Sheng W."/>
            <person name="Hou X."/>
            <person name="Wei L."/>
        </authorList>
    </citation>
    <scope>NUCLEOTIDE SEQUENCE</scope>
    <source>
        <strain evidence="3">G02</strain>
        <tissue evidence="3">Leaf</tissue>
    </source>
</reference>
<dbReference type="Pfam" id="PF25037">
    <property type="entry name" value="VPS13_C"/>
    <property type="match status" value="1"/>
</dbReference>
<gene>
    <name evidence="3" type="ORF">Sradi_1863300</name>
</gene>
<evidence type="ECO:0000256" key="1">
    <source>
        <dbReference type="SAM" id="MobiDB-lite"/>
    </source>
</evidence>
<reference evidence="3" key="2">
    <citation type="journal article" date="2024" name="Plant">
        <title>Genomic evolution and insights into agronomic trait innovations of Sesamum species.</title>
        <authorList>
            <person name="Miao H."/>
            <person name="Wang L."/>
            <person name="Qu L."/>
            <person name="Liu H."/>
            <person name="Sun Y."/>
            <person name="Le M."/>
            <person name="Wang Q."/>
            <person name="Wei S."/>
            <person name="Zheng Y."/>
            <person name="Lin W."/>
            <person name="Duan Y."/>
            <person name="Cao H."/>
            <person name="Xiong S."/>
            <person name="Wang X."/>
            <person name="Wei L."/>
            <person name="Li C."/>
            <person name="Ma Q."/>
            <person name="Ju M."/>
            <person name="Zhao R."/>
            <person name="Li G."/>
            <person name="Mu C."/>
            <person name="Tian Q."/>
            <person name="Mei H."/>
            <person name="Zhang T."/>
            <person name="Gao T."/>
            <person name="Zhang H."/>
        </authorList>
    </citation>
    <scope>NUCLEOTIDE SEQUENCE</scope>
    <source>
        <strain evidence="3">G02</strain>
    </source>
</reference>
<protein>
    <submittedName>
        <fullName evidence="3">Vacuolar protein sorting-associated protein 13A</fullName>
    </submittedName>
</protein>
<feature type="domain" description="Intermembrane lipid transfer protein VPS13-like C-terminal" evidence="2">
    <location>
        <begin position="99"/>
        <end position="207"/>
    </location>
</feature>
<dbReference type="Pfam" id="PF06101">
    <property type="entry name" value="Vps62"/>
    <property type="match status" value="1"/>
</dbReference>
<dbReference type="GO" id="GO:0045053">
    <property type="term" value="P:protein retention in Golgi apparatus"/>
    <property type="evidence" value="ECO:0007669"/>
    <property type="project" value="TreeGrafter"/>
</dbReference>
<sequence length="506" mass="57206">MQVWSRRITGVGDGIVQGTEALAQGFAFGVSGVVRKPVESARQNGLLGLAHGLGQAFLGFFVQPVSGALDFFSLTVDGIGASCSRFLEILNNKRNFQRIRNPRVFHSDNVLREYSEREALGQMILYLAEASRNFGCTEIFKEPSKFAWSDCYEEHFVVPYHRIVLVTNRRVMLLQCVAPDKMDKKPCKIMWDVPWEEVMALELAKAGYPSPSHLIVHLKSFRRGESFVRVIKCNTEQVSEEGQPQAVKICSVVRKMWKAHQTHMKQVPSGQRHVSSLNEVDVTESHKQHRAIITSTTISSSGSVSNEQRLVEHSINFARIWSSDRESKGRCTLCRKQSLDSDEICSIWRPVCPDGYVTIGDIARSGSHPPNVAAIYRKSEKMFAFPVGYDLVWRNCLDDYRSPISIWHPRAPQGYVALGCVAVPSFSEPELDSVYCIAESICEETTFEQQKIWSAPDSYPWACHIYQVHSDALHFVALRQPREESEWKPKRVIDNPQLSGQISDPQ</sequence>
<proteinExistence type="predicted"/>
<organism evidence="3">
    <name type="scientific">Sesamum radiatum</name>
    <name type="common">Black benniseed</name>
    <dbReference type="NCBI Taxonomy" id="300843"/>
    <lineage>
        <taxon>Eukaryota</taxon>
        <taxon>Viridiplantae</taxon>
        <taxon>Streptophyta</taxon>
        <taxon>Embryophyta</taxon>
        <taxon>Tracheophyta</taxon>
        <taxon>Spermatophyta</taxon>
        <taxon>Magnoliopsida</taxon>
        <taxon>eudicotyledons</taxon>
        <taxon>Gunneridae</taxon>
        <taxon>Pentapetalae</taxon>
        <taxon>asterids</taxon>
        <taxon>lamiids</taxon>
        <taxon>Lamiales</taxon>
        <taxon>Pedaliaceae</taxon>
        <taxon>Sesamum</taxon>
    </lineage>
</organism>